<proteinExistence type="predicted"/>
<comment type="caution">
    <text evidence="2">The sequence shown here is derived from an EMBL/GenBank/DDBJ whole genome shotgun (WGS) entry which is preliminary data.</text>
</comment>
<sequence>MHAFSNAEFHAQTHATRSAELAARARAEHLARTAAAARAATRARPARVPRLTAARIRLGEALIQAGTRLSRPRPAAAVAR</sequence>
<reference evidence="2 3" key="1">
    <citation type="submission" date="2021-10" db="EMBL/GenBank/DDBJ databases">
        <title>Streptomyces sp. strain SMC 277, a novel streptomycete isolated from soil.</title>
        <authorList>
            <person name="Chanama M."/>
        </authorList>
    </citation>
    <scope>NUCLEOTIDE SEQUENCE [LARGE SCALE GENOMIC DNA]</scope>
    <source>
        <strain evidence="2 3">SMC 277</strain>
    </source>
</reference>
<gene>
    <name evidence="2" type="ORF">LG632_20730</name>
</gene>
<dbReference type="EMBL" id="JAJAUY010000090">
    <property type="protein sequence ID" value="MCB5181793.1"/>
    <property type="molecule type" value="Genomic_DNA"/>
</dbReference>
<evidence type="ECO:0000313" key="3">
    <source>
        <dbReference type="Proteomes" id="UP001199054"/>
    </source>
</evidence>
<dbReference type="RefSeq" id="WP_226728879.1">
    <property type="nucleotide sequence ID" value="NZ_JAJAUY010000090.1"/>
</dbReference>
<keyword evidence="3" id="KW-1185">Reference proteome</keyword>
<evidence type="ECO:0000313" key="2">
    <source>
        <dbReference type="EMBL" id="MCB5181793.1"/>
    </source>
</evidence>
<name>A0ABS8BB71_9ACTN</name>
<dbReference type="Proteomes" id="UP001199054">
    <property type="component" value="Unassembled WGS sequence"/>
</dbReference>
<feature type="region of interest" description="Disordered" evidence="1">
    <location>
        <begin position="1"/>
        <end position="24"/>
    </location>
</feature>
<evidence type="ECO:0000256" key="1">
    <source>
        <dbReference type="SAM" id="MobiDB-lite"/>
    </source>
</evidence>
<accession>A0ABS8BB71</accession>
<protein>
    <submittedName>
        <fullName evidence="2">Uncharacterized protein</fullName>
    </submittedName>
</protein>
<organism evidence="2 3">
    <name type="scientific">Streptomyces antimicrobicus</name>
    <dbReference type="NCBI Taxonomy" id="2883108"/>
    <lineage>
        <taxon>Bacteria</taxon>
        <taxon>Bacillati</taxon>
        <taxon>Actinomycetota</taxon>
        <taxon>Actinomycetes</taxon>
        <taxon>Kitasatosporales</taxon>
        <taxon>Streptomycetaceae</taxon>
        <taxon>Streptomyces</taxon>
    </lineage>
</organism>